<dbReference type="InterPro" id="IPR014752">
    <property type="entry name" value="Arrestin-like_C"/>
</dbReference>
<feature type="domain" description="Arrestin C-terminal-like" evidence="2">
    <location>
        <begin position="47"/>
        <end position="203"/>
    </location>
</feature>
<comment type="caution">
    <text evidence="3">The sequence shown here is derived from an EMBL/GenBank/DDBJ whole genome shotgun (WGS) entry which is preliminary data.</text>
</comment>
<evidence type="ECO:0000256" key="1">
    <source>
        <dbReference type="ARBA" id="ARBA00005298"/>
    </source>
</evidence>
<comment type="similarity">
    <text evidence="1">Belongs to the arrestin family.</text>
</comment>
<dbReference type="InterPro" id="IPR011022">
    <property type="entry name" value="Arrestin_C-like"/>
</dbReference>
<dbReference type="InterPro" id="IPR050357">
    <property type="entry name" value="Arrestin_domain-protein"/>
</dbReference>
<dbReference type="InterPro" id="IPR011021">
    <property type="entry name" value="Arrestin-like_N"/>
</dbReference>
<reference evidence="3" key="1">
    <citation type="submission" date="2023-07" db="EMBL/GenBank/DDBJ databases">
        <authorList>
            <consortium name="CYATHOMIX"/>
        </authorList>
    </citation>
    <scope>NUCLEOTIDE SEQUENCE</scope>
    <source>
        <strain evidence="3">N/A</strain>
    </source>
</reference>
<dbReference type="InterPro" id="IPR014756">
    <property type="entry name" value="Ig_E-set"/>
</dbReference>
<protein>
    <recommendedName>
        <fullName evidence="2">Arrestin C-terminal-like domain-containing protein</fullName>
    </recommendedName>
</protein>
<dbReference type="SMART" id="SM01017">
    <property type="entry name" value="Arrestin_C"/>
    <property type="match status" value="2"/>
</dbReference>
<dbReference type="GO" id="GO:0015031">
    <property type="term" value="P:protein transport"/>
    <property type="evidence" value="ECO:0007669"/>
    <property type="project" value="TreeGrafter"/>
</dbReference>
<evidence type="ECO:0000259" key="2">
    <source>
        <dbReference type="SMART" id="SM01017"/>
    </source>
</evidence>
<dbReference type="AlphaFoldDB" id="A0AA36H987"/>
<organism evidence="3 4">
    <name type="scientific">Cylicocyclus nassatus</name>
    <name type="common">Nematode worm</name>
    <dbReference type="NCBI Taxonomy" id="53992"/>
    <lineage>
        <taxon>Eukaryota</taxon>
        <taxon>Metazoa</taxon>
        <taxon>Ecdysozoa</taxon>
        <taxon>Nematoda</taxon>
        <taxon>Chromadorea</taxon>
        <taxon>Rhabditida</taxon>
        <taxon>Rhabditina</taxon>
        <taxon>Rhabditomorpha</taxon>
        <taxon>Strongyloidea</taxon>
        <taxon>Strongylidae</taxon>
        <taxon>Cylicocyclus</taxon>
    </lineage>
</organism>
<keyword evidence="4" id="KW-1185">Reference proteome</keyword>
<gene>
    <name evidence="3" type="ORF">CYNAS_LOCUS18073</name>
</gene>
<dbReference type="GO" id="GO:0005737">
    <property type="term" value="C:cytoplasm"/>
    <property type="evidence" value="ECO:0007669"/>
    <property type="project" value="TreeGrafter"/>
</dbReference>
<dbReference type="Gene3D" id="2.60.40.640">
    <property type="match status" value="2"/>
</dbReference>
<dbReference type="PANTHER" id="PTHR11188:SF173">
    <property type="entry name" value="PROTEIN TTM-2"/>
    <property type="match status" value="1"/>
</dbReference>
<dbReference type="SUPFAM" id="SSF81296">
    <property type="entry name" value="E set domains"/>
    <property type="match status" value="2"/>
</dbReference>
<sequence length="398" mass="44475">MCRADMPTICLCVLLKSARLILPYDLSFHCSAHSLQVLHSGLHFFSSMESIRLEVYTDKAVYVPGQSVTGSVFIVTPKAIAVDSVRARLFGDININFTNKDYNSFKNHRVFVNEEKELWHYSTLHELLDMSTVDMNANHCKTGYLTGKSQFRFSFQLPYDLATSFNCSGSPVQVKYFISVTLHVEDKIVFQQEQPISILSPQMVAKPVGSQKVVHSRCFPLPKNRSLYIECALDQTMYSPTGRLEASVTIANRWKQSIKYVHMNIVRKIEVVGASETDRTVGETNTVFMDTTGVGLPTSKRKIAVGETYTFRPSFNVPALPPNMEVPGLMRTSYLLKISVGRAYNYVIASLSVPITIVTDIIDVEPVVPASSDEDILIDLNPSSTWVPTNKSPIDLLA</sequence>
<dbReference type="Pfam" id="PF00339">
    <property type="entry name" value="Arrestin_N"/>
    <property type="match status" value="1"/>
</dbReference>
<accession>A0AA36H987</accession>
<dbReference type="Proteomes" id="UP001176961">
    <property type="component" value="Unassembled WGS sequence"/>
</dbReference>
<dbReference type="PANTHER" id="PTHR11188">
    <property type="entry name" value="ARRESTIN DOMAIN CONTAINING PROTEIN"/>
    <property type="match status" value="1"/>
</dbReference>
<feature type="domain" description="Arrestin C-terminal-like" evidence="2">
    <location>
        <begin position="223"/>
        <end position="355"/>
    </location>
</feature>
<dbReference type="Pfam" id="PF02752">
    <property type="entry name" value="Arrestin_C"/>
    <property type="match status" value="1"/>
</dbReference>
<dbReference type="EMBL" id="CATQJL010000316">
    <property type="protein sequence ID" value="CAJ0606090.1"/>
    <property type="molecule type" value="Genomic_DNA"/>
</dbReference>
<evidence type="ECO:0000313" key="3">
    <source>
        <dbReference type="EMBL" id="CAJ0606090.1"/>
    </source>
</evidence>
<name>A0AA36H987_CYLNA</name>
<proteinExistence type="inferred from homology"/>
<evidence type="ECO:0000313" key="4">
    <source>
        <dbReference type="Proteomes" id="UP001176961"/>
    </source>
</evidence>